<feature type="compositionally biased region" description="Acidic residues" evidence="2">
    <location>
        <begin position="476"/>
        <end position="486"/>
    </location>
</feature>
<gene>
    <name evidence="4" type="ORF">RCO7_06399</name>
</gene>
<dbReference type="InParanoid" id="A0A1E1KKX0"/>
<protein>
    <submittedName>
        <fullName evidence="4">Related to ankyrin</fullName>
    </submittedName>
</protein>
<feature type="compositionally biased region" description="Basic and acidic residues" evidence="2">
    <location>
        <begin position="460"/>
        <end position="470"/>
    </location>
</feature>
<evidence type="ECO:0000256" key="2">
    <source>
        <dbReference type="SAM" id="MobiDB-lite"/>
    </source>
</evidence>
<dbReference type="PANTHER" id="PTHR46224">
    <property type="entry name" value="ANKYRIN REPEAT FAMILY PROTEIN"/>
    <property type="match status" value="1"/>
</dbReference>
<dbReference type="SMART" id="SM00248">
    <property type="entry name" value="ANK"/>
    <property type="match status" value="4"/>
</dbReference>
<evidence type="ECO:0000256" key="1">
    <source>
        <dbReference type="PROSITE-ProRule" id="PRU00023"/>
    </source>
</evidence>
<keyword evidence="5" id="KW-1185">Reference proteome</keyword>
<comment type="caution">
    <text evidence="4">The sequence shown here is derived from an EMBL/GenBank/DDBJ whole genome shotgun (WGS) entry which is preliminary data.</text>
</comment>
<dbReference type="InterPro" id="IPR036770">
    <property type="entry name" value="Ankyrin_rpt-contain_sf"/>
</dbReference>
<dbReference type="SUPFAM" id="SSF48403">
    <property type="entry name" value="Ankyrin repeat"/>
    <property type="match status" value="1"/>
</dbReference>
<evidence type="ECO:0000256" key="3">
    <source>
        <dbReference type="SAM" id="SignalP"/>
    </source>
</evidence>
<dbReference type="PROSITE" id="PS50088">
    <property type="entry name" value="ANK_REPEAT"/>
    <property type="match status" value="1"/>
</dbReference>
<feature type="signal peptide" evidence="3">
    <location>
        <begin position="1"/>
        <end position="24"/>
    </location>
</feature>
<name>A0A1E1KKX0_9HELO</name>
<proteinExistence type="predicted"/>
<dbReference type="AlphaFoldDB" id="A0A1E1KKX0"/>
<dbReference type="Proteomes" id="UP000178129">
    <property type="component" value="Unassembled WGS sequence"/>
</dbReference>
<dbReference type="EMBL" id="FJUW01000015">
    <property type="protein sequence ID" value="CZS98677.1"/>
    <property type="molecule type" value="Genomic_DNA"/>
</dbReference>
<evidence type="ECO:0000313" key="5">
    <source>
        <dbReference type="Proteomes" id="UP000178129"/>
    </source>
</evidence>
<keyword evidence="3" id="KW-0732">Signal</keyword>
<organism evidence="4 5">
    <name type="scientific">Rhynchosporium graminicola</name>
    <dbReference type="NCBI Taxonomy" id="2792576"/>
    <lineage>
        <taxon>Eukaryota</taxon>
        <taxon>Fungi</taxon>
        <taxon>Dikarya</taxon>
        <taxon>Ascomycota</taxon>
        <taxon>Pezizomycotina</taxon>
        <taxon>Leotiomycetes</taxon>
        <taxon>Helotiales</taxon>
        <taxon>Ploettnerulaceae</taxon>
        <taxon>Rhynchosporium</taxon>
    </lineage>
</organism>
<accession>A0A1E1KKX0</accession>
<dbReference type="Gene3D" id="1.25.40.20">
    <property type="entry name" value="Ankyrin repeat-containing domain"/>
    <property type="match status" value="2"/>
</dbReference>
<feature type="region of interest" description="Disordered" evidence="2">
    <location>
        <begin position="460"/>
        <end position="498"/>
    </location>
</feature>
<evidence type="ECO:0000313" key="4">
    <source>
        <dbReference type="EMBL" id="CZS98677.1"/>
    </source>
</evidence>
<dbReference type="InterPro" id="IPR051616">
    <property type="entry name" value="Cul2-RING_E3_ligase_SR"/>
</dbReference>
<feature type="chain" id="PRO_5009446078" evidence="3">
    <location>
        <begin position="25"/>
        <end position="498"/>
    </location>
</feature>
<dbReference type="InterPro" id="IPR002110">
    <property type="entry name" value="Ankyrin_rpt"/>
</dbReference>
<dbReference type="Pfam" id="PF12796">
    <property type="entry name" value="Ank_2"/>
    <property type="match status" value="1"/>
</dbReference>
<keyword evidence="1" id="KW-0040">ANK repeat</keyword>
<reference evidence="5" key="1">
    <citation type="submission" date="2016-03" db="EMBL/GenBank/DDBJ databases">
        <authorList>
            <person name="Ploux O."/>
        </authorList>
    </citation>
    <scope>NUCLEOTIDE SEQUENCE [LARGE SCALE GENOMIC DNA]</scope>
    <source>
        <strain evidence="5">UK7</strain>
    </source>
</reference>
<dbReference type="STRING" id="914237.A0A1E1KKX0"/>
<feature type="repeat" description="ANK" evidence="1">
    <location>
        <begin position="293"/>
        <end position="325"/>
    </location>
</feature>
<sequence length="498" mass="54767">MPAKAPAPAFLSRILGQLFVGAAGMPVLGRKCDSQTCKSSQLPRVMVEYWFPLGVFWSQIVQLHIGYHASMGPQFSLKSLRRVPDSSQSVHYAMNGNIEGLKDLFNRGLASPWDVSSTRGYTLSRWALYSKQYKTVKFLTMAGSDADYRPIAHTDNSTRNKAYDKFLQGGLDKAAEEDIRCLIASSDWINDQNFSKLHKIIVGILLLDLEEAIANDPGQVDITDAMGLSYAADRGHTLCVKLLLEAGAVAEPILPPGVKLGSPLNCAARNTKDPILLKYLLTYGAAVDGTGVDGVTTLIHASRTDNVRFAILLLDYNANINAASITEPTPLTTAITYNSHAVLGLLLDRWEEFSSCSRLQGPHLLEITALYADLETVRLLAKTDHFKLKYDEGFTLREFAKRLTERADVTDELIEAFDMLLLVLNENLKGPESKESLMEKGYDGYANTLSVIYEIEKLASDASPSKERPPGKYSDGSDDGETEFQDAVEVSEQLGLEA</sequence>